<organism evidence="1 2">
    <name type="scientific">Ranatra chinensis</name>
    <dbReference type="NCBI Taxonomy" id="642074"/>
    <lineage>
        <taxon>Eukaryota</taxon>
        <taxon>Metazoa</taxon>
        <taxon>Ecdysozoa</taxon>
        <taxon>Arthropoda</taxon>
        <taxon>Hexapoda</taxon>
        <taxon>Insecta</taxon>
        <taxon>Pterygota</taxon>
        <taxon>Neoptera</taxon>
        <taxon>Paraneoptera</taxon>
        <taxon>Hemiptera</taxon>
        <taxon>Heteroptera</taxon>
        <taxon>Panheteroptera</taxon>
        <taxon>Nepomorpha</taxon>
        <taxon>Nepidae</taxon>
        <taxon>Ranatrinae</taxon>
        <taxon>Ranatra</taxon>
    </lineage>
</organism>
<dbReference type="EMBL" id="JBFDAA010000004">
    <property type="protein sequence ID" value="KAL1138161.1"/>
    <property type="molecule type" value="Genomic_DNA"/>
</dbReference>
<accession>A0ABD0YQD9</accession>
<comment type="caution">
    <text evidence="1">The sequence shown here is derived from an EMBL/GenBank/DDBJ whole genome shotgun (WGS) entry which is preliminary data.</text>
</comment>
<sequence length="104" mass="10941">MASKHRNMFVRTRSRRRRKSVLGRVCDKIVEAGAAVGCGRGGGGAGGGAGGGGSGRRLSRCYSLPARLVLKSSIMRQTSLSRLAGIVQNAKQKSGWHACIERAS</sequence>
<reference evidence="1 2" key="1">
    <citation type="submission" date="2024-07" db="EMBL/GenBank/DDBJ databases">
        <title>Chromosome-level genome assembly of the water stick insect Ranatra chinensis (Heteroptera: Nepidae).</title>
        <authorList>
            <person name="Liu X."/>
        </authorList>
    </citation>
    <scope>NUCLEOTIDE SEQUENCE [LARGE SCALE GENOMIC DNA]</scope>
    <source>
        <strain evidence="1">Cailab_2021Rc</strain>
        <tissue evidence="1">Muscle</tissue>
    </source>
</reference>
<proteinExistence type="predicted"/>
<gene>
    <name evidence="1" type="ORF">AAG570_009853</name>
</gene>
<keyword evidence="2" id="KW-1185">Reference proteome</keyword>
<protein>
    <submittedName>
        <fullName evidence="1">Uncharacterized protein</fullName>
    </submittedName>
</protein>
<dbReference type="Proteomes" id="UP001558652">
    <property type="component" value="Unassembled WGS sequence"/>
</dbReference>
<dbReference type="AlphaFoldDB" id="A0ABD0YQD9"/>
<name>A0ABD0YQD9_9HEMI</name>
<evidence type="ECO:0000313" key="2">
    <source>
        <dbReference type="Proteomes" id="UP001558652"/>
    </source>
</evidence>
<evidence type="ECO:0000313" key="1">
    <source>
        <dbReference type="EMBL" id="KAL1138161.1"/>
    </source>
</evidence>